<organism evidence="2 3">
    <name type="scientific">Kordia aestuariivivens</name>
    <dbReference type="NCBI Taxonomy" id="2759037"/>
    <lineage>
        <taxon>Bacteria</taxon>
        <taxon>Pseudomonadati</taxon>
        <taxon>Bacteroidota</taxon>
        <taxon>Flavobacteriia</taxon>
        <taxon>Flavobacteriales</taxon>
        <taxon>Flavobacteriaceae</taxon>
        <taxon>Kordia</taxon>
    </lineage>
</organism>
<protein>
    <submittedName>
        <fullName evidence="2">Uncharacterized protein</fullName>
    </submittedName>
</protein>
<proteinExistence type="predicted"/>
<dbReference type="Proteomes" id="UP000619238">
    <property type="component" value="Unassembled WGS sequence"/>
</dbReference>
<keyword evidence="1" id="KW-1133">Transmembrane helix</keyword>
<comment type="caution">
    <text evidence="2">The sequence shown here is derived from an EMBL/GenBank/DDBJ whole genome shotgun (WGS) entry which is preliminary data.</text>
</comment>
<evidence type="ECO:0000256" key="1">
    <source>
        <dbReference type="SAM" id="Phobius"/>
    </source>
</evidence>
<gene>
    <name evidence="2" type="ORF">H2O64_21410</name>
</gene>
<keyword evidence="1" id="KW-0812">Transmembrane</keyword>
<reference evidence="2 3" key="1">
    <citation type="submission" date="2020-07" db="EMBL/GenBank/DDBJ databases">
        <title>Description of Kordia aestuariivivens sp. nov., isolated from a tidal flat.</title>
        <authorList>
            <person name="Park S."/>
            <person name="Yoon J.-H."/>
        </authorList>
    </citation>
    <scope>NUCLEOTIDE SEQUENCE [LARGE SCALE GENOMIC DNA]</scope>
    <source>
        <strain evidence="2 3">YSTF-M3</strain>
    </source>
</reference>
<evidence type="ECO:0000313" key="2">
    <source>
        <dbReference type="EMBL" id="MBC8757242.1"/>
    </source>
</evidence>
<keyword evidence="1" id="KW-0472">Membrane</keyword>
<keyword evidence="3" id="KW-1185">Reference proteome</keyword>
<sequence length="160" mass="18562">MKILLKAFIIVVVLFTIFITLFLVAFGDYTNRTHFKIYSSDKSQCVTIITKGYFRYIIDGKHSIVPTSNYIKLDVRNIDSLGDEIGVCWHNGNYEWEIVNDRAIIIENKLDTTRFKFNTSWEKDERGIPNPKKYLAPNCGTMDLLRMEDLLSGENIIIEN</sequence>
<dbReference type="EMBL" id="JACGWS010000018">
    <property type="protein sequence ID" value="MBC8757242.1"/>
    <property type="molecule type" value="Genomic_DNA"/>
</dbReference>
<dbReference type="RefSeq" id="WP_187564286.1">
    <property type="nucleotide sequence ID" value="NZ_JACGWS010000018.1"/>
</dbReference>
<name>A0ABR7QF94_9FLAO</name>
<evidence type="ECO:0000313" key="3">
    <source>
        <dbReference type="Proteomes" id="UP000619238"/>
    </source>
</evidence>
<feature type="transmembrane region" description="Helical" evidence="1">
    <location>
        <begin position="7"/>
        <end position="27"/>
    </location>
</feature>
<accession>A0ABR7QF94</accession>